<dbReference type="AlphaFoldDB" id="M5JUN9"/>
<keyword evidence="1" id="KW-0732">Signal</keyword>
<evidence type="ECO:0000313" key="4">
    <source>
        <dbReference type="Proteomes" id="UP000011971"/>
    </source>
</evidence>
<evidence type="ECO:0000259" key="2">
    <source>
        <dbReference type="Pfam" id="PF01965"/>
    </source>
</evidence>
<dbReference type="EMBL" id="AOGE01000059">
    <property type="protein sequence ID" value="ELT47226.1"/>
    <property type="molecule type" value="Genomic_DNA"/>
</dbReference>
<dbReference type="PANTHER" id="PTHR43130">
    <property type="entry name" value="ARAC-FAMILY TRANSCRIPTIONAL REGULATOR"/>
    <property type="match status" value="1"/>
</dbReference>
<dbReference type="Gene3D" id="3.40.50.880">
    <property type="match status" value="1"/>
</dbReference>
<proteinExistence type="predicted"/>
<reference evidence="3 4" key="1">
    <citation type="journal article" date="2013" name="Gut Pathog.">
        <title>Draft genome of Ochrobactrum intermedium strain M86 isolated from non-ulcer dyspeptic individual from India.</title>
        <authorList>
            <person name="Kulkarni G."/>
            <person name="Dhotre D."/>
            <person name="Dharne M."/>
            <person name="Shetty S."/>
            <person name="Chowdhury S."/>
            <person name="Misra V."/>
            <person name="Misra S."/>
            <person name="Patole M."/>
            <person name="Shouche Y."/>
        </authorList>
    </citation>
    <scope>NUCLEOTIDE SEQUENCE [LARGE SCALE GENOMIC DNA]</scope>
    <source>
        <strain evidence="3 4">M86</strain>
    </source>
</reference>
<feature type="signal peptide" evidence="1">
    <location>
        <begin position="1"/>
        <end position="26"/>
    </location>
</feature>
<dbReference type="PROSITE" id="PS51257">
    <property type="entry name" value="PROKAR_LIPOPROTEIN"/>
    <property type="match status" value="1"/>
</dbReference>
<dbReference type="SUPFAM" id="SSF52317">
    <property type="entry name" value="Class I glutamine amidotransferase-like"/>
    <property type="match status" value="1"/>
</dbReference>
<feature type="domain" description="DJ-1/PfpI" evidence="2">
    <location>
        <begin position="53"/>
        <end position="210"/>
    </location>
</feature>
<evidence type="ECO:0000256" key="1">
    <source>
        <dbReference type="SAM" id="SignalP"/>
    </source>
</evidence>
<name>M5JUN9_9HYPH</name>
<dbReference type="Proteomes" id="UP000011971">
    <property type="component" value="Unassembled WGS sequence"/>
</dbReference>
<dbReference type="PATRIC" id="fig|1234597.4.peg.4277"/>
<organism evidence="3 4">
    <name type="scientific">Brucella intermedia M86</name>
    <dbReference type="NCBI Taxonomy" id="1234597"/>
    <lineage>
        <taxon>Bacteria</taxon>
        <taxon>Pseudomonadati</taxon>
        <taxon>Pseudomonadota</taxon>
        <taxon>Alphaproteobacteria</taxon>
        <taxon>Hyphomicrobiales</taxon>
        <taxon>Brucellaceae</taxon>
        <taxon>Brucella/Ochrobactrum group</taxon>
        <taxon>Brucella</taxon>
    </lineage>
</organism>
<protein>
    <submittedName>
        <fullName evidence="3">ThiJ/PfpI domain-containing protein</fullName>
    </submittedName>
</protein>
<comment type="caution">
    <text evidence="3">The sequence shown here is derived from an EMBL/GenBank/DDBJ whole genome shotgun (WGS) entry which is preliminary data.</text>
</comment>
<dbReference type="Pfam" id="PF01965">
    <property type="entry name" value="DJ-1_PfpI"/>
    <property type="match status" value="1"/>
</dbReference>
<gene>
    <name evidence="3" type="ORF">D584_20685</name>
</gene>
<dbReference type="PANTHER" id="PTHR43130:SF3">
    <property type="entry name" value="HTH-TYPE TRANSCRIPTIONAL REGULATOR RV1931C"/>
    <property type="match status" value="1"/>
</dbReference>
<sequence length="359" mass="38166">MCRLMKILLAVFLVASCISGAGSAVAADANSIHLPPVKPGRGRPLVAIVADNGGTETTDLIVPYGVLKGADVADVAIVSPHAGPVSLMPALKIQPDTTIHAFDVAHPEGADIIIVPAMHDSRNEAVIGWVRDQSGKGAVVVSICEGAWIAARAGILDGRAATTHWYAFDKIARNFPRARWVRDQRYVFDDNVMTTTGVTASIPTSLALVEALAGRAKAKAMAAELGAGNWTSAHDSASFHLTARRMWLVARNFLSFWNRETLSIPVTDGFDEIALALSADAWSRTYRSQAVATSGKALVESRYGLALIPDQNADTGKSQLSLDQTIASAKALDHTLKEIAARYGDATADLVALQLEYAR</sequence>
<evidence type="ECO:0000313" key="3">
    <source>
        <dbReference type="EMBL" id="ELT47226.1"/>
    </source>
</evidence>
<feature type="chain" id="PRO_5004068516" evidence="1">
    <location>
        <begin position="27"/>
        <end position="359"/>
    </location>
</feature>
<accession>M5JUN9</accession>
<dbReference type="InterPro" id="IPR029062">
    <property type="entry name" value="Class_I_gatase-like"/>
</dbReference>
<dbReference type="InterPro" id="IPR052158">
    <property type="entry name" value="INH-QAR"/>
</dbReference>
<dbReference type="InterPro" id="IPR002818">
    <property type="entry name" value="DJ-1/PfpI"/>
</dbReference>